<protein>
    <recommendedName>
        <fullName evidence="4">tRNA pseudouridine synthase</fullName>
        <ecNumber evidence="4">5.4.99.12</ecNumber>
    </recommendedName>
</protein>
<dbReference type="InterPro" id="IPR020103">
    <property type="entry name" value="PsdUridine_synth_cat_dom_sf"/>
</dbReference>
<feature type="coiled-coil region" evidence="5">
    <location>
        <begin position="26"/>
        <end position="53"/>
    </location>
</feature>
<evidence type="ECO:0000256" key="6">
    <source>
        <dbReference type="SAM" id="MobiDB-lite"/>
    </source>
</evidence>
<evidence type="ECO:0000256" key="3">
    <source>
        <dbReference type="ARBA" id="ARBA00023235"/>
    </source>
</evidence>
<dbReference type="OrthoDB" id="25767at2759"/>
<evidence type="ECO:0000256" key="1">
    <source>
        <dbReference type="ARBA" id="ARBA00009375"/>
    </source>
</evidence>
<dbReference type="GO" id="GO:0031119">
    <property type="term" value="P:tRNA pseudouridine synthesis"/>
    <property type="evidence" value="ECO:0007669"/>
    <property type="project" value="TreeGrafter"/>
</dbReference>
<sequence length="457" mass="52602">MRLFVAVMRRFGELQQQLELLASLSREDLLQRAVTLERRNFELENIVKKLTNETECVECNKRPFDFNKYKKRHIALQFAYLGWEYSGLAMQKDYPSTVMQKIMESLAKCRLIEETDTQQFVVCGRTDKGVSAMGQVVSMTVRSAVLSGLGILEESGPSSSTVNDAQKQEIDYVFLLNRVLPRDIRVIAWSPVDLDFNARFSCLQRTYSYFLPLSGLNVEDAAFRLVGTHDFRNFCSSPVDERLGTFVRRIDHCDVSFSNSQCETFSNPHSMIEISISASGFLYHQIRCIVSIMVMVGRGFESPQIVDELLDLTKTPAKPQYQMADDLPLMFVNATYPDNAVNWETSTAAQSDLVRHFQRLSTEHTIRAVTVKKILDHIENRFSSDKKVYHHLDRIVPECRWREDGDGKRAHKPIVKRQLEPTIEEKRDRAKRKKSSFVRDDDSCEIVQNISENINND</sequence>
<evidence type="ECO:0000313" key="8">
    <source>
        <dbReference type="EMBL" id="KAA0192115.1"/>
    </source>
</evidence>
<dbReference type="GO" id="GO:0003723">
    <property type="term" value="F:RNA binding"/>
    <property type="evidence" value="ECO:0007669"/>
    <property type="project" value="InterPro"/>
</dbReference>
<dbReference type="GO" id="GO:0005737">
    <property type="term" value="C:cytoplasm"/>
    <property type="evidence" value="ECO:0007669"/>
    <property type="project" value="TreeGrafter"/>
</dbReference>
<keyword evidence="2 4" id="KW-0819">tRNA processing</keyword>
<dbReference type="Gene3D" id="3.30.70.580">
    <property type="entry name" value="Pseudouridine synthase I, catalytic domain, N-terminal subdomain"/>
    <property type="match status" value="1"/>
</dbReference>
<keyword evidence="5" id="KW-0175">Coiled coil</keyword>
<feature type="domain" description="Pseudouridine synthase I TruA alpha/beta" evidence="7">
    <location>
        <begin position="221"/>
        <end position="337"/>
    </location>
</feature>
<comment type="similarity">
    <text evidence="1 4">Belongs to the tRNA pseudouridine synthase TruA family.</text>
</comment>
<reference evidence="8" key="1">
    <citation type="submission" date="2019-05" db="EMBL/GenBank/DDBJ databases">
        <title>Annotation for the trematode Fasciolopsis buski.</title>
        <authorList>
            <person name="Choi Y.-J."/>
        </authorList>
    </citation>
    <scope>NUCLEOTIDE SEQUENCE</scope>
    <source>
        <strain evidence="8">HT</strain>
        <tissue evidence="8">Whole worm</tissue>
    </source>
</reference>
<keyword evidence="9" id="KW-1185">Reference proteome</keyword>
<dbReference type="Proteomes" id="UP000728185">
    <property type="component" value="Unassembled WGS sequence"/>
</dbReference>
<name>A0A8E0RXL5_9TREM</name>
<evidence type="ECO:0000313" key="9">
    <source>
        <dbReference type="Proteomes" id="UP000728185"/>
    </source>
</evidence>
<dbReference type="GO" id="GO:0160147">
    <property type="term" value="F:tRNA pseudouridine(38-40) synthase activity"/>
    <property type="evidence" value="ECO:0007669"/>
    <property type="project" value="UniProtKB-EC"/>
</dbReference>
<accession>A0A8E0RXL5</accession>
<proteinExistence type="inferred from homology"/>
<keyword evidence="3 4" id="KW-0413">Isomerase</keyword>
<dbReference type="InterPro" id="IPR020097">
    <property type="entry name" value="PsdUridine_synth_TruA_a/b_dom"/>
</dbReference>
<dbReference type="PANTHER" id="PTHR11142:SF5">
    <property type="entry name" value="TRNA PSEUDOURIDINE(38_39) SYNTHASE"/>
    <property type="match status" value="1"/>
</dbReference>
<dbReference type="Pfam" id="PF01416">
    <property type="entry name" value="PseudoU_synth_1"/>
    <property type="match status" value="1"/>
</dbReference>
<dbReference type="PANTHER" id="PTHR11142">
    <property type="entry name" value="PSEUDOURIDYLATE SYNTHASE"/>
    <property type="match status" value="1"/>
</dbReference>
<dbReference type="Gene3D" id="3.30.70.660">
    <property type="entry name" value="Pseudouridine synthase I, catalytic domain, C-terminal subdomain"/>
    <property type="match status" value="1"/>
</dbReference>
<dbReference type="SUPFAM" id="SSF55120">
    <property type="entry name" value="Pseudouridine synthase"/>
    <property type="match status" value="1"/>
</dbReference>
<dbReference type="EC" id="5.4.99.12" evidence="4"/>
<evidence type="ECO:0000256" key="2">
    <source>
        <dbReference type="ARBA" id="ARBA00022694"/>
    </source>
</evidence>
<organism evidence="8 9">
    <name type="scientific">Fasciolopsis buskii</name>
    <dbReference type="NCBI Taxonomy" id="27845"/>
    <lineage>
        <taxon>Eukaryota</taxon>
        <taxon>Metazoa</taxon>
        <taxon>Spiralia</taxon>
        <taxon>Lophotrochozoa</taxon>
        <taxon>Platyhelminthes</taxon>
        <taxon>Trematoda</taxon>
        <taxon>Digenea</taxon>
        <taxon>Plagiorchiida</taxon>
        <taxon>Echinostomata</taxon>
        <taxon>Echinostomatoidea</taxon>
        <taxon>Fasciolidae</taxon>
        <taxon>Fasciolopsis</taxon>
    </lineage>
</organism>
<dbReference type="InterPro" id="IPR020094">
    <property type="entry name" value="TruA/RsuA/RluB/E/F_N"/>
</dbReference>
<feature type="region of interest" description="Disordered" evidence="6">
    <location>
        <begin position="420"/>
        <end position="439"/>
    </location>
</feature>
<dbReference type="GO" id="GO:1990481">
    <property type="term" value="P:mRNA pseudouridine synthesis"/>
    <property type="evidence" value="ECO:0007669"/>
    <property type="project" value="TreeGrafter"/>
</dbReference>
<dbReference type="EMBL" id="LUCM01005893">
    <property type="protein sequence ID" value="KAA0192115.1"/>
    <property type="molecule type" value="Genomic_DNA"/>
</dbReference>
<comment type="catalytic activity">
    <reaction evidence="4">
        <text>uridine(38/39/40) in tRNA = pseudouridine(38/39/40) in tRNA</text>
        <dbReference type="Rhea" id="RHEA:22376"/>
        <dbReference type="Rhea" id="RHEA-COMP:10085"/>
        <dbReference type="Rhea" id="RHEA-COMP:10087"/>
        <dbReference type="ChEBI" id="CHEBI:65314"/>
        <dbReference type="ChEBI" id="CHEBI:65315"/>
        <dbReference type="EC" id="5.4.99.12"/>
    </reaction>
</comment>
<dbReference type="FunFam" id="3.30.70.580:FF:000007">
    <property type="entry name" value="tRNA pseudouridine synthase"/>
    <property type="match status" value="1"/>
</dbReference>
<dbReference type="NCBIfam" id="TIGR00071">
    <property type="entry name" value="hisT_truA"/>
    <property type="match status" value="1"/>
</dbReference>
<dbReference type="HAMAP" id="MF_00171">
    <property type="entry name" value="TruA"/>
    <property type="match status" value="1"/>
</dbReference>
<dbReference type="InterPro" id="IPR001406">
    <property type="entry name" value="PsdUridine_synth_TruA"/>
</dbReference>
<gene>
    <name evidence="8" type="ORF">FBUS_08708</name>
</gene>
<evidence type="ECO:0000256" key="5">
    <source>
        <dbReference type="SAM" id="Coils"/>
    </source>
</evidence>
<dbReference type="AlphaFoldDB" id="A0A8E0RXL5"/>
<comment type="caution">
    <text evidence="8">The sequence shown here is derived from an EMBL/GenBank/DDBJ whole genome shotgun (WGS) entry which is preliminary data.</text>
</comment>
<evidence type="ECO:0000256" key="4">
    <source>
        <dbReference type="RuleBase" id="RU003792"/>
    </source>
</evidence>
<evidence type="ECO:0000259" key="7">
    <source>
        <dbReference type="Pfam" id="PF01416"/>
    </source>
</evidence>
<dbReference type="GO" id="GO:0005634">
    <property type="term" value="C:nucleus"/>
    <property type="evidence" value="ECO:0007669"/>
    <property type="project" value="TreeGrafter"/>
</dbReference>
<dbReference type="InterPro" id="IPR020095">
    <property type="entry name" value="PsdUridine_synth_TruA_C"/>
</dbReference>